<comment type="subcellular location">
    <subcellularLocation>
        <location evidence="5">Cytoplasm</location>
    </subcellularLocation>
</comment>
<gene>
    <name evidence="5 8" type="primary">rimM</name>
    <name evidence="8" type="ORF">ACG0Z6_16015</name>
</gene>
<keyword evidence="9" id="KW-1185">Reference proteome</keyword>
<organism evidence="8 9">
    <name type="scientific">Roseateles rivi</name>
    <dbReference type="NCBI Taxonomy" id="3299028"/>
    <lineage>
        <taxon>Bacteria</taxon>
        <taxon>Pseudomonadati</taxon>
        <taxon>Pseudomonadota</taxon>
        <taxon>Betaproteobacteria</taxon>
        <taxon>Burkholderiales</taxon>
        <taxon>Sphaerotilaceae</taxon>
        <taxon>Roseateles</taxon>
    </lineage>
</organism>
<evidence type="ECO:0000259" key="6">
    <source>
        <dbReference type="Pfam" id="PF01782"/>
    </source>
</evidence>
<proteinExistence type="inferred from homology"/>
<accession>A0ABW7FZK9</accession>
<dbReference type="InterPro" id="IPR011961">
    <property type="entry name" value="RimM"/>
</dbReference>
<dbReference type="Proteomes" id="UP001606099">
    <property type="component" value="Unassembled WGS sequence"/>
</dbReference>
<evidence type="ECO:0000256" key="2">
    <source>
        <dbReference type="ARBA" id="ARBA00022517"/>
    </source>
</evidence>
<dbReference type="PANTHER" id="PTHR33692">
    <property type="entry name" value="RIBOSOME MATURATION FACTOR RIMM"/>
    <property type="match status" value="1"/>
</dbReference>
<dbReference type="Pfam" id="PF01782">
    <property type="entry name" value="RimM"/>
    <property type="match status" value="1"/>
</dbReference>
<feature type="domain" description="Ribosome maturation factor RimM PRC barrel" evidence="7">
    <location>
        <begin position="126"/>
        <end position="197"/>
    </location>
</feature>
<dbReference type="PANTHER" id="PTHR33692:SF1">
    <property type="entry name" value="RIBOSOME MATURATION FACTOR RIMM"/>
    <property type="match status" value="1"/>
</dbReference>
<evidence type="ECO:0000256" key="4">
    <source>
        <dbReference type="ARBA" id="ARBA00023186"/>
    </source>
</evidence>
<dbReference type="EMBL" id="JBIGHZ010000006">
    <property type="protein sequence ID" value="MFG6449731.1"/>
    <property type="molecule type" value="Genomic_DNA"/>
</dbReference>
<evidence type="ECO:0000259" key="7">
    <source>
        <dbReference type="Pfam" id="PF24986"/>
    </source>
</evidence>
<dbReference type="Pfam" id="PF24986">
    <property type="entry name" value="PRC_RimM"/>
    <property type="match status" value="1"/>
</dbReference>
<dbReference type="HAMAP" id="MF_00014">
    <property type="entry name" value="Ribosome_mat_RimM"/>
    <property type="match status" value="1"/>
</dbReference>
<name>A0ABW7FZK9_9BURK</name>
<sequence>MTVPTDLNRAAPQAAAWPEDAIEVGRVLDAWGIKGWVKVLSHSTDAEALFAARRWYLKPSERALPGKPAAVPPVLNILSIRDHGDGIVAHIDGVVDRNGAEALKGARIFVSRAEFPQPVSDDEFYWVDLIGLVVVNRAGEPLGEVLDLIDTGPHCVLRICPPGLVAPIKPEQERLIPFVSQFVLDVSLPDKRITVDWGLDY</sequence>
<reference evidence="8 9" key="1">
    <citation type="submission" date="2024-08" db="EMBL/GenBank/DDBJ databases">
        <authorList>
            <person name="Lu H."/>
        </authorList>
    </citation>
    <scope>NUCLEOTIDE SEQUENCE [LARGE SCALE GENOMIC DNA]</scope>
    <source>
        <strain evidence="8 9">BYS180W</strain>
    </source>
</reference>
<comment type="function">
    <text evidence="5">An accessory protein needed during the final step in the assembly of 30S ribosomal subunit, possibly for assembly of the head region. Essential for efficient processing of 16S rRNA. May be needed both before and after RbfA during the maturation of 16S rRNA. It has affinity for free ribosomal 30S subunits but not for 70S ribosomes.</text>
</comment>
<dbReference type="RefSeq" id="WP_394463239.1">
    <property type="nucleotide sequence ID" value="NZ_JBIGHZ010000006.1"/>
</dbReference>
<dbReference type="SUPFAM" id="SSF50346">
    <property type="entry name" value="PRC-barrel domain"/>
    <property type="match status" value="1"/>
</dbReference>
<keyword evidence="3 5" id="KW-0698">rRNA processing</keyword>
<dbReference type="InterPro" id="IPR056792">
    <property type="entry name" value="PRC_RimM"/>
</dbReference>
<dbReference type="SUPFAM" id="SSF50447">
    <property type="entry name" value="Translation proteins"/>
    <property type="match status" value="1"/>
</dbReference>
<dbReference type="NCBIfam" id="TIGR02273">
    <property type="entry name" value="16S_RimM"/>
    <property type="match status" value="1"/>
</dbReference>
<evidence type="ECO:0000313" key="8">
    <source>
        <dbReference type="EMBL" id="MFG6449731.1"/>
    </source>
</evidence>
<comment type="similarity">
    <text evidence="5">Belongs to the RimM family.</text>
</comment>
<comment type="subunit">
    <text evidence="5">Binds ribosomal protein uS19.</text>
</comment>
<keyword evidence="4 5" id="KW-0143">Chaperone</keyword>
<dbReference type="InterPro" id="IPR011033">
    <property type="entry name" value="PRC_barrel-like_sf"/>
</dbReference>
<evidence type="ECO:0000256" key="5">
    <source>
        <dbReference type="HAMAP-Rule" id="MF_00014"/>
    </source>
</evidence>
<dbReference type="InterPro" id="IPR009000">
    <property type="entry name" value="Transl_B-barrel_sf"/>
</dbReference>
<keyword evidence="1 5" id="KW-0963">Cytoplasm</keyword>
<protein>
    <recommendedName>
        <fullName evidence="5">Ribosome maturation factor RimM</fullName>
    </recommendedName>
</protein>
<feature type="domain" description="RimM N-terminal" evidence="6">
    <location>
        <begin position="24"/>
        <end position="113"/>
    </location>
</feature>
<dbReference type="InterPro" id="IPR002676">
    <property type="entry name" value="RimM_N"/>
</dbReference>
<evidence type="ECO:0000313" key="9">
    <source>
        <dbReference type="Proteomes" id="UP001606099"/>
    </source>
</evidence>
<dbReference type="Gene3D" id="2.30.30.240">
    <property type="entry name" value="PRC-barrel domain"/>
    <property type="match status" value="1"/>
</dbReference>
<keyword evidence="2 5" id="KW-0690">Ribosome biogenesis</keyword>
<evidence type="ECO:0000256" key="1">
    <source>
        <dbReference type="ARBA" id="ARBA00022490"/>
    </source>
</evidence>
<dbReference type="Gene3D" id="2.40.30.60">
    <property type="entry name" value="RimM"/>
    <property type="match status" value="1"/>
</dbReference>
<evidence type="ECO:0000256" key="3">
    <source>
        <dbReference type="ARBA" id="ARBA00022552"/>
    </source>
</evidence>
<comment type="domain">
    <text evidence="5">The PRC barrel domain binds ribosomal protein uS19.</text>
</comment>
<comment type="caution">
    <text evidence="8">The sequence shown here is derived from an EMBL/GenBank/DDBJ whole genome shotgun (WGS) entry which is preliminary data.</text>
</comment>
<dbReference type="InterPro" id="IPR036976">
    <property type="entry name" value="RimM_N_sf"/>
</dbReference>